<keyword evidence="3" id="KW-0328">Glycosyltransferase</keyword>
<dbReference type="Pfam" id="PF00534">
    <property type="entry name" value="Glycos_transf_1"/>
    <property type="match status" value="1"/>
</dbReference>
<dbReference type="InterPro" id="IPR001296">
    <property type="entry name" value="Glyco_trans_1"/>
</dbReference>
<name>A0ABD6DUL5_9EURY</name>
<keyword evidence="4" id="KW-1185">Reference proteome</keyword>
<keyword evidence="1 3" id="KW-0808">Transferase</keyword>
<evidence type="ECO:0000313" key="3">
    <source>
        <dbReference type="EMBL" id="MFD1685876.1"/>
    </source>
</evidence>
<dbReference type="EC" id="2.4.-.-" evidence="3"/>
<evidence type="ECO:0000259" key="2">
    <source>
        <dbReference type="Pfam" id="PF00534"/>
    </source>
</evidence>
<accession>A0ABD6DUL5</accession>
<evidence type="ECO:0000313" key="4">
    <source>
        <dbReference type="Proteomes" id="UP001597092"/>
    </source>
</evidence>
<dbReference type="RefSeq" id="WP_256305998.1">
    <property type="nucleotide sequence ID" value="NZ_JANHAW010000001.1"/>
</dbReference>
<sequence>MSDKEITVLWLRPSTGENVSVRRERIAEHLEKKNVQVTICDTSGLDAFGAISEVLSTEYDVIIGNVRIGLYLGYALSIALRKPLIGDVSDSIEDLNHLPAPVYGSIRAFEWWVLARSQTCFFVEADSYETAKDRGLHPILARNAVDYDRFRYPSSKSKDQAHKALKEGGVALDNPIAIYIGSMVPHYYLSEIGDAAERTPGWEFVFIGKDRGAGIQEIVSERENAHFLGSFEYDLIPGFLYHGSAGLCLADREQPLKIMEYGAAGLPTLGYNGKLRKNFSDDELVFVDADPAEISDVLRRLSSDNKLASMYGENLQQKAKEHSWKAVAEQYYEQIVKATEH</sequence>
<dbReference type="PANTHER" id="PTHR46401:SF2">
    <property type="entry name" value="GLYCOSYLTRANSFERASE WBBK-RELATED"/>
    <property type="match status" value="1"/>
</dbReference>
<dbReference type="SUPFAM" id="SSF53756">
    <property type="entry name" value="UDP-Glycosyltransferase/glycogen phosphorylase"/>
    <property type="match status" value="1"/>
</dbReference>
<dbReference type="EMBL" id="JBHUDP010000002">
    <property type="protein sequence ID" value="MFD1685876.1"/>
    <property type="molecule type" value="Genomic_DNA"/>
</dbReference>
<protein>
    <submittedName>
        <fullName evidence="3">Glycosyltransferase</fullName>
        <ecNumber evidence="3">2.4.-.-</ecNumber>
    </submittedName>
</protein>
<feature type="domain" description="Glycosyl transferase family 1" evidence="2">
    <location>
        <begin position="168"/>
        <end position="316"/>
    </location>
</feature>
<organism evidence="3 4">
    <name type="scientific">Halobellus litoreus</name>
    <dbReference type="NCBI Taxonomy" id="755310"/>
    <lineage>
        <taxon>Archaea</taxon>
        <taxon>Methanobacteriati</taxon>
        <taxon>Methanobacteriota</taxon>
        <taxon>Stenosarchaea group</taxon>
        <taxon>Halobacteria</taxon>
        <taxon>Halobacteriales</taxon>
        <taxon>Haloferacaceae</taxon>
        <taxon>Halobellus</taxon>
    </lineage>
</organism>
<dbReference type="PANTHER" id="PTHR46401">
    <property type="entry name" value="GLYCOSYLTRANSFERASE WBBK-RELATED"/>
    <property type="match status" value="1"/>
</dbReference>
<comment type="caution">
    <text evidence="3">The sequence shown here is derived from an EMBL/GenBank/DDBJ whole genome shotgun (WGS) entry which is preliminary data.</text>
</comment>
<gene>
    <name evidence="3" type="ORF">ACFSAS_09660</name>
</gene>
<dbReference type="GO" id="GO:0016757">
    <property type="term" value="F:glycosyltransferase activity"/>
    <property type="evidence" value="ECO:0007669"/>
    <property type="project" value="UniProtKB-KW"/>
</dbReference>
<dbReference type="AlphaFoldDB" id="A0ABD6DUL5"/>
<evidence type="ECO:0000256" key="1">
    <source>
        <dbReference type="ARBA" id="ARBA00022679"/>
    </source>
</evidence>
<proteinExistence type="predicted"/>
<dbReference type="Gene3D" id="3.40.50.2000">
    <property type="entry name" value="Glycogen Phosphorylase B"/>
    <property type="match status" value="1"/>
</dbReference>
<reference evidence="3 4" key="1">
    <citation type="journal article" date="2019" name="Int. J. Syst. Evol. Microbiol.">
        <title>The Global Catalogue of Microorganisms (GCM) 10K type strain sequencing project: providing services to taxonomists for standard genome sequencing and annotation.</title>
        <authorList>
            <consortium name="The Broad Institute Genomics Platform"/>
            <consortium name="The Broad Institute Genome Sequencing Center for Infectious Disease"/>
            <person name="Wu L."/>
            <person name="Ma J."/>
        </authorList>
    </citation>
    <scope>NUCLEOTIDE SEQUENCE [LARGE SCALE GENOMIC DNA]</scope>
    <source>
        <strain evidence="3 4">CGMCC 1.10387</strain>
    </source>
</reference>
<dbReference type="Proteomes" id="UP001597092">
    <property type="component" value="Unassembled WGS sequence"/>
</dbReference>